<evidence type="ECO:0000313" key="2">
    <source>
        <dbReference type="Proteomes" id="UP001291623"/>
    </source>
</evidence>
<reference evidence="1" key="1">
    <citation type="submission" date="2023-12" db="EMBL/GenBank/DDBJ databases">
        <title>Genome assembly of Anisodus tanguticus.</title>
        <authorList>
            <person name="Wang Y.-J."/>
        </authorList>
    </citation>
    <scope>NUCLEOTIDE SEQUENCE</scope>
    <source>
        <strain evidence="1">KB-2021</strain>
        <tissue evidence="1">Leaf</tissue>
    </source>
</reference>
<evidence type="ECO:0000313" key="1">
    <source>
        <dbReference type="EMBL" id="KAK4380305.1"/>
    </source>
</evidence>
<accession>A0AAE1VYW6</accession>
<sequence>MLLYLLVGYLKCGKNVRVGSPTGSCHIPDFLYVYIVLLVMCNLEKIDSG</sequence>
<gene>
    <name evidence="1" type="ORF">RND71_002167</name>
</gene>
<name>A0AAE1VYW6_9SOLA</name>
<proteinExistence type="predicted"/>
<comment type="caution">
    <text evidence="1">The sequence shown here is derived from an EMBL/GenBank/DDBJ whole genome shotgun (WGS) entry which is preliminary data.</text>
</comment>
<dbReference type="EMBL" id="JAVYJV010000001">
    <property type="protein sequence ID" value="KAK4380305.1"/>
    <property type="molecule type" value="Genomic_DNA"/>
</dbReference>
<organism evidence="1 2">
    <name type="scientific">Anisodus tanguticus</name>
    <dbReference type="NCBI Taxonomy" id="243964"/>
    <lineage>
        <taxon>Eukaryota</taxon>
        <taxon>Viridiplantae</taxon>
        <taxon>Streptophyta</taxon>
        <taxon>Embryophyta</taxon>
        <taxon>Tracheophyta</taxon>
        <taxon>Spermatophyta</taxon>
        <taxon>Magnoliopsida</taxon>
        <taxon>eudicotyledons</taxon>
        <taxon>Gunneridae</taxon>
        <taxon>Pentapetalae</taxon>
        <taxon>asterids</taxon>
        <taxon>lamiids</taxon>
        <taxon>Solanales</taxon>
        <taxon>Solanaceae</taxon>
        <taxon>Solanoideae</taxon>
        <taxon>Hyoscyameae</taxon>
        <taxon>Anisodus</taxon>
    </lineage>
</organism>
<dbReference type="Proteomes" id="UP001291623">
    <property type="component" value="Unassembled WGS sequence"/>
</dbReference>
<keyword evidence="2" id="KW-1185">Reference proteome</keyword>
<dbReference type="AlphaFoldDB" id="A0AAE1VYW6"/>
<protein>
    <submittedName>
        <fullName evidence="1">Uncharacterized protein</fullName>
    </submittedName>
</protein>